<dbReference type="InParanoid" id="A0A6I9QN31"/>
<dbReference type="Pfam" id="PF02458">
    <property type="entry name" value="Transferase"/>
    <property type="match status" value="1"/>
</dbReference>
<evidence type="ECO:0000313" key="3">
    <source>
        <dbReference type="RefSeq" id="XP_010911999.1"/>
    </source>
</evidence>
<accession>A0A6I9QN31</accession>
<sequence length="416" mass="46015">MSFFSVTKLASTLVAPYEPTPSGNLPLSFMDRLPASRFLVDSIHVFRNGQQPAMVIRDALSKALVSYYPVAGRLVMSNQGELEVACTGDGVWFVEASADRSLEDLNHLELPLAVPKEELLPYLSPQVEKDLIVMMQVTQFTCGGFVVGMRSSHAMFDGLGAAQFVQAIADVAKGLAQPMIKPIWCREAIPSPPKLPSLRPPPSLTTHPFVTFLLDISLDHINETKSKFTKKTGKYCSTFDILTAKVWQSRARAISLKPGVDLRLGFAANARHLLHQLLPQEGGYYGNCAYPMTIAAPSEKITDSSLFEVINLIRKAKESLSTKFSKWLMGNPEEDPFKVPVDYGLLCVSDWSRVGFNEVDYGWGQPIHVGPLDDNNFIASSIFLKPPAPKQGVRLITRCVVEEQLRAFQDQMVNLV</sequence>
<dbReference type="InterPro" id="IPR050898">
    <property type="entry name" value="Plant_acyltransferase"/>
</dbReference>
<dbReference type="GO" id="GO:0016740">
    <property type="term" value="F:transferase activity"/>
    <property type="evidence" value="ECO:0007669"/>
    <property type="project" value="UniProtKB-KW"/>
</dbReference>
<dbReference type="PANTHER" id="PTHR31147:SF2">
    <property type="entry name" value="OS01G0615300 PROTEIN"/>
    <property type="match status" value="1"/>
</dbReference>
<evidence type="ECO:0000313" key="2">
    <source>
        <dbReference type="Proteomes" id="UP000504607"/>
    </source>
</evidence>
<dbReference type="GeneID" id="105038000"/>
<organism evidence="2 3">
    <name type="scientific">Elaeis guineensis var. tenera</name>
    <name type="common">Oil palm</name>
    <dbReference type="NCBI Taxonomy" id="51953"/>
    <lineage>
        <taxon>Eukaryota</taxon>
        <taxon>Viridiplantae</taxon>
        <taxon>Streptophyta</taxon>
        <taxon>Embryophyta</taxon>
        <taxon>Tracheophyta</taxon>
        <taxon>Spermatophyta</taxon>
        <taxon>Magnoliopsida</taxon>
        <taxon>Liliopsida</taxon>
        <taxon>Arecaceae</taxon>
        <taxon>Arecoideae</taxon>
        <taxon>Cocoseae</taxon>
        <taxon>Elaeidinae</taxon>
        <taxon>Elaeis</taxon>
    </lineage>
</organism>
<dbReference type="OrthoDB" id="444127at2759"/>
<dbReference type="InterPro" id="IPR023213">
    <property type="entry name" value="CAT-like_dom_sf"/>
</dbReference>
<proteinExistence type="inferred from homology"/>
<dbReference type="RefSeq" id="XP_010911999.1">
    <property type="nucleotide sequence ID" value="XM_010913697.1"/>
</dbReference>
<dbReference type="Proteomes" id="UP000504607">
    <property type="component" value="Chromosome 1"/>
</dbReference>
<protein>
    <submittedName>
        <fullName evidence="3">Acyl transferase 5</fullName>
    </submittedName>
</protein>
<dbReference type="AlphaFoldDB" id="A0A6I9QN31"/>
<keyword evidence="3" id="KW-0808">Transferase</keyword>
<name>A0A6I9QN31_ELAGV</name>
<dbReference type="PANTHER" id="PTHR31147">
    <property type="entry name" value="ACYL TRANSFERASE 4"/>
    <property type="match status" value="1"/>
</dbReference>
<comment type="similarity">
    <text evidence="1">Belongs to the plant acyltransferase family.</text>
</comment>
<dbReference type="KEGG" id="egu:105038000"/>
<gene>
    <name evidence="3" type="primary">LOC105038000</name>
</gene>
<reference evidence="3" key="1">
    <citation type="submission" date="2025-08" db="UniProtKB">
        <authorList>
            <consortium name="RefSeq"/>
        </authorList>
    </citation>
    <scope>IDENTIFICATION</scope>
</reference>
<dbReference type="Gene3D" id="3.30.559.10">
    <property type="entry name" value="Chloramphenicol acetyltransferase-like domain"/>
    <property type="match status" value="2"/>
</dbReference>
<evidence type="ECO:0000256" key="1">
    <source>
        <dbReference type="ARBA" id="ARBA00009861"/>
    </source>
</evidence>
<keyword evidence="2" id="KW-1185">Reference proteome</keyword>